<dbReference type="EMBL" id="BPEY01000048">
    <property type="protein sequence ID" value="GIU47539.1"/>
    <property type="molecule type" value="Genomic_DNA"/>
</dbReference>
<keyword evidence="2" id="KW-0547">Nucleotide-binding</keyword>
<sequence length="173" mass="19740">MQYCPEHNWPALDDDSLLNDLDNWLAPYLDEVRSLAQLQQLDCYTLLLNLLPWDLQQQLDSLLPKKWPMATGTSVKIDYDATGRALLSVRLQEALGMQQSPVLAQGKLVVTMELLSPAHRPLALTADLASFWQGPYEHVKKEMKGRYPRHLWPDDPANTQPTKFTKKKTLSSQ</sequence>
<keyword evidence="1" id="KW-0378">Hydrolase</keyword>
<evidence type="ECO:0000256" key="3">
    <source>
        <dbReference type="SAM" id="MobiDB-lite"/>
    </source>
</evidence>
<proteinExistence type="predicted"/>
<accession>A0ABQ4PIV2</accession>
<keyword evidence="2" id="KW-0347">Helicase</keyword>
<keyword evidence="2" id="KW-0067">ATP-binding</keyword>
<evidence type="ECO:0000259" key="4">
    <source>
        <dbReference type="Pfam" id="PF08482"/>
    </source>
</evidence>
<organism evidence="5 6">
    <name type="scientific">Shewanella sairae</name>
    <dbReference type="NCBI Taxonomy" id="190310"/>
    <lineage>
        <taxon>Bacteria</taxon>
        <taxon>Pseudomonadati</taxon>
        <taxon>Pseudomonadota</taxon>
        <taxon>Gammaproteobacteria</taxon>
        <taxon>Alteromonadales</taxon>
        <taxon>Shewanellaceae</taxon>
        <taxon>Shewanella</taxon>
    </lineage>
</organism>
<protein>
    <recommendedName>
        <fullName evidence="4">ATP-dependent RNA helicase HrpB C-terminal domain-containing protein</fullName>
    </recommendedName>
</protein>
<dbReference type="PANTHER" id="PTHR43519">
    <property type="entry name" value="ATP-DEPENDENT RNA HELICASE HRPB"/>
    <property type="match status" value="1"/>
</dbReference>
<gene>
    <name evidence="5" type="ORF">TUM4438_26970</name>
</gene>
<reference evidence="5" key="1">
    <citation type="submission" date="2021-05" db="EMBL/GenBank/DDBJ databases">
        <title>Molecular characterization for Shewanella algae harboring chromosomal blaOXA-55-like strains isolated from clinical and environment sample.</title>
        <authorList>
            <person name="Ohama Y."/>
            <person name="Aoki K."/>
            <person name="Harada S."/>
            <person name="Moriya K."/>
            <person name="Ishii Y."/>
            <person name="Tateda K."/>
        </authorList>
    </citation>
    <scope>NUCLEOTIDE SEQUENCE</scope>
    <source>
        <strain evidence="5">JCM 11563</strain>
    </source>
</reference>
<dbReference type="Pfam" id="PF08482">
    <property type="entry name" value="HrpB_C"/>
    <property type="match status" value="1"/>
</dbReference>
<dbReference type="Proteomes" id="UP000887104">
    <property type="component" value="Unassembled WGS sequence"/>
</dbReference>
<evidence type="ECO:0000313" key="5">
    <source>
        <dbReference type="EMBL" id="GIU47539.1"/>
    </source>
</evidence>
<feature type="region of interest" description="Disordered" evidence="3">
    <location>
        <begin position="147"/>
        <end position="173"/>
    </location>
</feature>
<feature type="domain" description="ATP-dependent RNA helicase HrpB C-terminal" evidence="4">
    <location>
        <begin position="24"/>
        <end position="156"/>
    </location>
</feature>
<dbReference type="InterPro" id="IPR013689">
    <property type="entry name" value="RNA_helicase_ATP-dep_HrpB_C"/>
</dbReference>
<evidence type="ECO:0000256" key="2">
    <source>
        <dbReference type="ARBA" id="ARBA00022806"/>
    </source>
</evidence>
<keyword evidence="6" id="KW-1185">Reference proteome</keyword>
<feature type="compositionally biased region" description="Basic residues" evidence="3">
    <location>
        <begin position="164"/>
        <end position="173"/>
    </location>
</feature>
<comment type="caution">
    <text evidence="5">The sequence shown here is derived from an EMBL/GenBank/DDBJ whole genome shotgun (WGS) entry which is preliminary data.</text>
</comment>
<evidence type="ECO:0000313" key="6">
    <source>
        <dbReference type="Proteomes" id="UP000887104"/>
    </source>
</evidence>
<name>A0ABQ4PIV2_9GAMM</name>
<evidence type="ECO:0000256" key="1">
    <source>
        <dbReference type="ARBA" id="ARBA00022801"/>
    </source>
</evidence>
<dbReference type="PANTHER" id="PTHR43519:SF1">
    <property type="entry name" value="ATP-DEPENDENT RNA HELICASE HRPB"/>
    <property type="match status" value="1"/>
</dbReference>